<sequence>MCVQCMAGAMAAGASATGIRAWLVALSPAWLTPERRRRMTIGLIVCGVLAAGLIGPSAV</sequence>
<reference evidence="3" key="1">
    <citation type="submission" date="2021-11" db="EMBL/GenBank/DDBJ databases">
        <title>Cultivation dependent microbiological survey of springs from the worlds oldest radium mine currently devoted to the extraction of radon-saturated water.</title>
        <authorList>
            <person name="Kapinusova G."/>
            <person name="Smrhova T."/>
            <person name="Strejcek M."/>
            <person name="Suman J."/>
            <person name="Jani K."/>
            <person name="Pajer P."/>
            <person name="Uhlik O."/>
        </authorList>
    </citation>
    <scope>NUCLEOTIDE SEQUENCE [LARGE SCALE GENOMIC DNA]</scope>
    <source>
        <strain evidence="3">J379</strain>
    </source>
</reference>
<keyword evidence="1" id="KW-0812">Transmembrane</keyword>
<keyword evidence="1" id="KW-1133">Transmembrane helix</keyword>
<dbReference type="RefSeq" id="WP_353866545.1">
    <property type="nucleotide sequence ID" value="NZ_CP088295.1"/>
</dbReference>
<gene>
    <name evidence="2" type="ORF">LRS13_11555</name>
</gene>
<accession>A0ABY5PNB7</accession>
<name>A0ABY5PNB7_9ACTN</name>
<keyword evidence="3" id="KW-1185">Reference proteome</keyword>
<evidence type="ECO:0000313" key="3">
    <source>
        <dbReference type="Proteomes" id="UP001058860"/>
    </source>
</evidence>
<keyword evidence="1" id="KW-0472">Membrane</keyword>
<proteinExistence type="predicted"/>
<organism evidence="2 3">
    <name type="scientific">Svornostia abyssi</name>
    <dbReference type="NCBI Taxonomy" id="2898438"/>
    <lineage>
        <taxon>Bacteria</taxon>
        <taxon>Bacillati</taxon>
        <taxon>Actinomycetota</taxon>
        <taxon>Thermoleophilia</taxon>
        <taxon>Solirubrobacterales</taxon>
        <taxon>Baekduiaceae</taxon>
        <taxon>Svornostia</taxon>
    </lineage>
</organism>
<evidence type="ECO:0000313" key="2">
    <source>
        <dbReference type="EMBL" id="UUY06116.1"/>
    </source>
</evidence>
<dbReference type="EMBL" id="CP088295">
    <property type="protein sequence ID" value="UUY06116.1"/>
    <property type="molecule type" value="Genomic_DNA"/>
</dbReference>
<evidence type="ECO:0000256" key="1">
    <source>
        <dbReference type="SAM" id="Phobius"/>
    </source>
</evidence>
<feature type="transmembrane region" description="Helical" evidence="1">
    <location>
        <begin position="39"/>
        <end position="58"/>
    </location>
</feature>
<dbReference type="Proteomes" id="UP001058860">
    <property type="component" value="Chromosome"/>
</dbReference>
<protein>
    <submittedName>
        <fullName evidence="2">Uncharacterized protein</fullName>
    </submittedName>
</protein>